<dbReference type="SUPFAM" id="SSF48452">
    <property type="entry name" value="TPR-like"/>
    <property type="match status" value="1"/>
</dbReference>
<evidence type="ECO:0000313" key="4">
    <source>
        <dbReference type="Proteomes" id="UP000029120"/>
    </source>
</evidence>
<dbReference type="Gene3D" id="1.25.40.10">
    <property type="entry name" value="Tetratricopeptide repeat domain"/>
    <property type="match status" value="3"/>
</dbReference>
<evidence type="ECO:0008006" key="5">
    <source>
        <dbReference type="Google" id="ProtNLM"/>
    </source>
</evidence>
<dbReference type="OMA" id="MRRIDAK"/>
<dbReference type="Pfam" id="PF20431">
    <property type="entry name" value="E_motif"/>
    <property type="match status" value="1"/>
</dbReference>
<organism evidence="3 4">
    <name type="scientific">Arabis alpina</name>
    <name type="common">Alpine rock-cress</name>
    <dbReference type="NCBI Taxonomy" id="50452"/>
    <lineage>
        <taxon>Eukaryota</taxon>
        <taxon>Viridiplantae</taxon>
        <taxon>Streptophyta</taxon>
        <taxon>Embryophyta</taxon>
        <taxon>Tracheophyta</taxon>
        <taxon>Spermatophyta</taxon>
        <taxon>Magnoliopsida</taxon>
        <taxon>eudicotyledons</taxon>
        <taxon>Gunneridae</taxon>
        <taxon>Pentapetalae</taxon>
        <taxon>rosids</taxon>
        <taxon>malvids</taxon>
        <taxon>Brassicales</taxon>
        <taxon>Brassicaceae</taxon>
        <taxon>Arabideae</taxon>
        <taxon>Arabis</taxon>
    </lineage>
</organism>
<dbReference type="EMBL" id="CM002876">
    <property type="protein sequence ID" value="KFK26913.1"/>
    <property type="molecule type" value="Genomic_DNA"/>
</dbReference>
<feature type="repeat" description="PPR" evidence="2">
    <location>
        <begin position="129"/>
        <end position="164"/>
    </location>
</feature>
<protein>
    <recommendedName>
        <fullName evidence="5">DYW domain-containing protein</fullName>
    </recommendedName>
</protein>
<dbReference type="InterPro" id="IPR046960">
    <property type="entry name" value="PPR_At4g14850-like_plant"/>
</dbReference>
<dbReference type="GO" id="GO:0003723">
    <property type="term" value="F:RNA binding"/>
    <property type="evidence" value="ECO:0007669"/>
    <property type="project" value="InterPro"/>
</dbReference>
<dbReference type="GO" id="GO:0008270">
    <property type="term" value="F:zinc ion binding"/>
    <property type="evidence" value="ECO:0007669"/>
    <property type="project" value="InterPro"/>
</dbReference>
<dbReference type="OrthoDB" id="724816at2759"/>
<dbReference type="InterPro" id="IPR002885">
    <property type="entry name" value="PPR_rpt"/>
</dbReference>
<dbReference type="AlphaFoldDB" id="A0A087GAL1"/>
<keyword evidence="4" id="KW-1185">Reference proteome</keyword>
<dbReference type="GO" id="GO:0005739">
    <property type="term" value="C:mitochondrion"/>
    <property type="evidence" value="ECO:0007669"/>
    <property type="project" value="EnsemblPlants"/>
</dbReference>
<dbReference type="NCBIfam" id="TIGR00756">
    <property type="entry name" value="PPR"/>
    <property type="match status" value="3"/>
</dbReference>
<dbReference type="PANTHER" id="PTHR47926">
    <property type="entry name" value="PENTATRICOPEPTIDE REPEAT-CONTAINING PROTEIN"/>
    <property type="match status" value="1"/>
</dbReference>
<reference evidence="4" key="1">
    <citation type="journal article" date="2015" name="Nat. Plants">
        <title>Genome expansion of Arabis alpina linked with retrotransposition and reduced symmetric DNA methylation.</title>
        <authorList>
            <person name="Willing E.M."/>
            <person name="Rawat V."/>
            <person name="Mandakova T."/>
            <person name="Maumus F."/>
            <person name="James G.V."/>
            <person name="Nordstroem K.J."/>
            <person name="Becker C."/>
            <person name="Warthmann N."/>
            <person name="Chica C."/>
            <person name="Szarzynska B."/>
            <person name="Zytnicki M."/>
            <person name="Albani M.C."/>
            <person name="Kiefer C."/>
            <person name="Bergonzi S."/>
            <person name="Castaings L."/>
            <person name="Mateos J.L."/>
            <person name="Berns M.C."/>
            <person name="Bujdoso N."/>
            <person name="Piofczyk T."/>
            <person name="de Lorenzo L."/>
            <person name="Barrero-Sicilia C."/>
            <person name="Mateos I."/>
            <person name="Piednoel M."/>
            <person name="Hagmann J."/>
            <person name="Chen-Min-Tao R."/>
            <person name="Iglesias-Fernandez R."/>
            <person name="Schuster S.C."/>
            <person name="Alonso-Blanco C."/>
            <person name="Roudier F."/>
            <person name="Carbonero P."/>
            <person name="Paz-Ares J."/>
            <person name="Davis S.J."/>
            <person name="Pecinka A."/>
            <person name="Quesneville H."/>
            <person name="Colot V."/>
            <person name="Lysak M.A."/>
            <person name="Weigel D."/>
            <person name="Coupland G."/>
            <person name="Schneeberger K."/>
        </authorList>
    </citation>
    <scope>NUCLEOTIDE SEQUENCE [LARGE SCALE GENOMIC DNA]</scope>
    <source>
        <strain evidence="4">cv. Pajares</strain>
    </source>
</reference>
<dbReference type="PANTHER" id="PTHR47926:SF385">
    <property type="entry name" value="DYW DOMAIN-CONTAINING PROTEIN"/>
    <property type="match status" value="1"/>
</dbReference>
<gene>
    <name evidence="3" type="ordered locus">AALP_Aa8g310000</name>
</gene>
<dbReference type="InterPro" id="IPR046848">
    <property type="entry name" value="E_motif"/>
</dbReference>
<dbReference type="FunFam" id="1.25.40.10:FF:000090">
    <property type="entry name" value="Pentatricopeptide repeat-containing protein, chloroplastic"/>
    <property type="match status" value="1"/>
</dbReference>
<keyword evidence="1" id="KW-0677">Repeat</keyword>
<evidence type="ECO:0000256" key="2">
    <source>
        <dbReference type="PROSITE-ProRule" id="PRU00708"/>
    </source>
</evidence>
<dbReference type="Proteomes" id="UP000029120">
    <property type="component" value="Chromosome 8"/>
</dbReference>
<dbReference type="Pfam" id="PF13041">
    <property type="entry name" value="PPR_2"/>
    <property type="match status" value="2"/>
</dbReference>
<dbReference type="Gramene" id="KFK26913">
    <property type="protein sequence ID" value="KFK26913"/>
    <property type="gene ID" value="AALP_AA8G310000"/>
</dbReference>
<name>A0A087GAL1_ARAAL</name>
<dbReference type="Pfam" id="PF01535">
    <property type="entry name" value="PPR"/>
    <property type="match status" value="2"/>
</dbReference>
<sequence length="320" mass="36730">MDAYFQNQCFEEALNLFAKMETKEVRPNEFTFAVVLNSIAELSLLKHGDLLHGLVVKSGFRNHVMVGNALVNMYAKCGSIEGARKAFSVMTFRDIVTWNTMICGLTHHGLGKEAIEAFDKMMIAGQFPNRITFISVLQACSHIGYVEQGLYYFNQLMKQFGVEPDLRHYTCIVRLLSKAGLFEEVENFMKTAPIEWDVVAWRSLLNACYVRRNYSLGKRVAEFAIEMYPNDSGMYILLSNIHGKLKEWEDVARVRSLMKKRRVKKEPGVSWIDEEQRESNLSHHSEKLAVAYGLMKTPENSPLKLVRWKALVPLLQLHEL</sequence>
<dbReference type="eggNOG" id="KOG4197">
    <property type="taxonomic scope" value="Eukaryota"/>
</dbReference>
<dbReference type="PROSITE" id="PS51375">
    <property type="entry name" value="PPR"/>
    <property type="match status" value="2"/>
</dbReference>
<accession>A0A087GAL1</accession>
<dbReference type="GO" id="GO:0009451">
    <property type="term" value="P:RNA modification"/>
    <property type="evidence" value="ECO:0007669"/>
    <property type="project" value="InterPro"/>
</dbReference>
<evidence type="ECO:0000313" key="3">
    <source>
        <dbReference type="EMBL" id="KFK26913.1"/>
    </source>
</evidence>
<evidence type="ECO:0000256" key="1">
    <source>
        <dbReference type="ARBA" id="ARBA00022737"/>
    </source>
</evidence>
<dbReference type="InterPro" id="IPR011990">
    <property type="entry name" value="TPR-like_helical_dom_sf"/>
</dbReference>
<feature type="repeat" description="PPR" evidence="2">
    <location>
        <begin position="94"/>
        <end position="128"/>
    </location>
</feature>
<proteinExistence type="predicted"/>